<evidence type="ECO:0000256" key="1">
    <source>
        <dbReference type="SAM" id="MobiDB-lite"/>
    </source>
</evidence>
<dbReference type="Proteomes" id="UP001147695">
    <property type="component" value="Unassembled WGS sequence"/>
</dbReference>
<evidence type="ECO:0000313" key="2">
    <source>
        <dbReference type="EMBL" id="KAJ5322470.1"/>
    </source>
</evidence>
<protein>
    <submittedName>
        <fullName evidence="2">Uncharacterized protein</fullName>
    </submittedName>
</protein>
<name>A0A9W9Q0Q4_PENBR</name>
<reference evidence="2" key="2">
    <citation type="journal article" date="2023" name="IMA Fungus">
        <title>Comparative genomic study of the Penicillium genus elucidates a diverse pangenome and 15 lateral gene transfer events.</title>
        <authorList>
            <person name="Petersen C."/>
            <person name="Sorensen T."/>
            <person name="Nielsen M.R."/>
            <person name="Sondergaard T.E."/>
            <person name="Sorensen J.L."/>
            <person name="Fitzpatrick D.A."/>
            <person name="Frisvad J.C."/>
            <person name="Nielsen K.L."/>
        </authorList>
    </citation>
    <scope>NUCLEOTIDE SEQUENCE</scope>
    <source>
        <strain evidence="2">IBT 35673</strain>
    </source>
</reference>
<dbReference type="EMBL" id="JAPZBQ010000006">
    <property type="protein sequence ID" value="KAJ5322470.1"/>
    <property type="molecule type" value="Genomic_DNA"/>
</dbReference>
<accession>A0A9W9Q0Q4</accession>
<reference evidence="2" key="1">
    <citation type="submission" date="2022-12" db="EMBL/GenBank/DDBJ databases">
        <authorList>
            <person name="Petersen C."/>
        </authorList>
    </citation>
    <scope>NUCLEOTIDE SEQUENCE</scope>
    <source>
        <strain evidence="2">IBT 35673</strain>
    </source>
</reference>
<gene>
    <name evidence="2" type="ORF">N7452_010759</name>
</gene>
<dbReference type="AlphaFoldDB" id="A0A9W9Q0Q4"/>
<proteinExistence type="predicted"/>
<feature type="compositionally biased region" description="Basic and acidic residues" evidence="1">
    <location>
        <begin position="105"/>
        <end position="115"/>
    </location>
</feature>
<feature type="region of interest" description="Disordered" evidence="1">
    <location>
        <begin position="96"/>
        <end position="115"/>
    </location>
</feature>
<organism evidence="2 3">
    <name type="scientific">Penicillium brevicompactum</name>
    <dbReference type="NCBI Taxonomy" id="5074"/>
    <lineage>
        <taxon>Eukaryota</taxon>
        <taxon>Fungi</taxon>
        <taxon>Dikarya</taxon>
        <taxon>Ascomycota</taxon>
        <taxon>Pezizomycotina</taxon>
        <taxon>Eurotiomycetes</taxon>
        <taxon>Eurotiomycetidae</taxon>
        <taxon>Eurotiales</taxon>
        <taxon>Aspergillaceae</taxon>
        <taxon>Penicillium</taxon>
    </lineage>
</organism>
<sequence length="115" mass="12941">MSASMDVKRCYRVLEQADLEYDGKEEYITVYANPKVIIHSPMTALWAQSNEGEKKIDMKHGPLRVYLRALAGHGPGQAGTYDGVTYCFVCKLFPRFPDGYPVPDSARKSPRPVDE</sequence>
<comment type="caution">
    <text evidence="2">The sequence shown here is derived from an EMBL/GenBank/DDBJ whole genome shotgun (WGS) entry which is preliminary data.</text>
</comment>
<evidence type="ECO:0000313" key="3">
    <source>
        <dbReference type="Proteomes" id="UP001147695"/>
    </source>
</evidence>